<dbReference type="Pfam" id="PF10091">
    <property type="entry name" value="Glycoamylase"/>
    <property type="match status" value="1"/>
</dbReference>
<dbReference type="InterPro" id="IPR010383">
    <property type="entry name" value="Glyco_hydrolase_94_b-supersand"/>
</dbReference>
<dbReference type="EMBL" id="QGMY01000002">
    <property type="protein sequence ID" value="PWR73707.1"/>
    <property type="molecule type" value="Genomic_DNA"/>
</dbReference>
<feature type="domain" description="Glycosyl hydrolase 94 catalytic" evidence="7">
    <location>
        <begin position="2423"/>
        <end position="2847"/>
    </location>
</feature>
<feature type="transmembrane region" description="Helical" evidence="3">
    <location>
        <begin position="819"/>
        <end position="838"/>
    </location>
</feature>
<dbReference type="OrthoDB" id="116882at2157"/>
<dbReference type="GO" id="GO:0030246">
    <property type="term" value="F:carbohydrate binding"/>
    <property type="evidence" value="ECO:0007669"/>
    <property type="project" value="InterPro"/>
</dbReference>
<feature type="transmembrane region" description="Helical" evidence="3">
    <location>
        <begin position="440"/>
        <end position="457"/>
    </location>
</feature>
<dbReference type="SUPFAM" id="SSF74650">
    <property type="entry name" value="Galactose mutarotase-like"/>
    <property type="match status" value="2"/>
</dbReference>
<feature type="transmembrane region" description="Helical" evidence="3">
    <location>
        <begin position="844"/>
        <end position="866"/>
    </location>
</feature>
<dbReference type="Gene3D" id="2.70.98.40">
    <property type="entry name" value="Glycoside hydrolase, family 65, N-terminal domain"/>
    <property type="match status" value="2"/>
</dbReference>
<feature type="transmembrane region" description="Helical" evidence="3">
    <location>
        <begin position="887"/>
        <end position="907"/>
    </location>
</feature>
<feature type="domain" description="Glycosyl hydrolase 94 supersandwich" evidence="5">
    <location>
        <begin position="2140"/>
        <end position="2407"/>
    </location>
</feature>
<keyword evidence="2" id="KW-0808">Transferase</keyword>
<comment type="caution">
    <text evidence="8">The sequence shown here is derived from an EMBL/GenBank/DDBJ whole genome shotgun (WGS) entry which is preliminary data.</text>
</comment>
<dbReference type="GO" id="GO:0016757">
    <property type="term" value="F:glycosyltransferase activity"/>
    <property type="evidence" value="ECO:0007669"/>
    <property type="project" value="UniProtKB-KW"/>
</dbReference>
<dbReference type="InterPro" id="IPR037018">
    <property type="entry name" value="GH65_N"/>
</dbReference>
<dbReference type="InterPro" id="IPR019282">
    <property type="entry name" value="Glycoamylase-like_cons_dom"/>
</dbReference>
<feature type="transmembrane region" description="Helical" evidence="3">
    <location>
        <begin position="415"/>
        <end position="434"/>
    </location>
</feature>
<dbReference type="Pfam" id="PF03633">
    <property type="entry name" value="Glyco_hydro_65C"/>
    <property type="match status" value="1"/>
</dbReference>
<dbReference type="InterPro" id="IPR037820">
    <property type="entry name" value="GH94N_NdvB"/>
</dbReference>
<evidence type="ECO:0000256" key="2">
    <source>
        <dbReference type="ARBA" id="ARBA00022679"/>
    </source>
</evidence>
<dbReference type="InterPro" id="IPR033432">
    <property type="entry name" value="GH94_catalytic"/>
</dbReference>
<dbReference type="InterPro" id="IPR052047">
    <property type="entry name" value="GH94_Enzymes"/>
</dbReference>
<dbReference type="RefSeq" id="WP_109966988.1">
    <property type="nucleotide sequence ID" value="NZ_CP176093.1"/>
</dbReference>
<dbReference type="Pfam" id="PF17167">
    <property type="entry name" value="Glyco_hydro_94"/>
    <property type="match status" value="1"/>
</dbReference>
<keyword evidence="3" id="KW-0812">Transmembrane</keyword>
<evidence type="ECO:0000259" key="6">
    <source>
        <dbReference type="Pfam" id="PF10091"/>
    </source>
</evidence>
<dbReference type="InterPro" id="IPR011013">
    <property type="entry name" value="Gal_mutarotase_sf_dom"/>
</dbReference>
<reference evidence="8 9" key="1">
    <citation type="submission" date="2018-05" db="EMBL/GenBank/DDBJ databases">
        <title>Draft genome of Methanospirillum lacunae Ki8-1.</title>
        <authorList>
            <person name="Dueholm M.S."/>
            <person name="Nielsen P.H."/>
            <person name="Bakmann L.F."/>
            <person name="Otzen D.E."/>
        </authorList>
    </citation>
    <scope>NUCLEOTIDE SEQUENCE [LARGE SCALE GENOMIC DNA]</scope>
    <source>
        <strain evidence="8 9">Ki8-1</strain>
    </source>
</reference>
<feature type="transmembrane region" description="Helical" evidence="3">
    <location>
        <begin position="972"/>
        <end position="990"/>
    </location>
</feature>
<dbReference type="GO" id="GO:0005975">
    <property type="term" value="P:carbohydrate metabolic process"/>
    <property type="evidence" value="ECO:0007669"/>
    <property type="project" value="InterPro"/>
</dbReference>
<feature type="domain" description="Glycosyl hydrolase 94 supersandwich" evidence="5">
    <location>
        <begin position="1634"/>
        <end position="1913"/>
    </location>
</feature>
<dbReference type="CDD" id="cd11753">
    <property type="entry name" value="GH94N_ChvB_NdvB_2_like"/>
    <property type="match status" value="1"/>
</dbReference>
<evidence type="ECO:0000313" key="9">
    <source>
        <dbReference type="Proteomes" id="UP000245657"/>
    </source>
</evidence>
<dbReference type="InterPro" id="IPR037824">
    <property type="entry name" value="GH94N_2_NdvB"/>
</dbReference>
<keyword evidence="3" id="KW-0472">Membrane</keyword>
<protein>
    <submittedName>
        <fullName evidence="8">Cyclic beta 1-2 glucan synthetase</fullName>
    </submittedName>
</protein>
<feature type="domain" description="Glycoside hydrolase family 65 C-terminal" evidence="4">
    <location>
        <begin position="2849"/>
        <end position="2883"/>
    </location>
</feature>
<gene>
    <name evidence="8" type="ORF">DK846_00610</name>
</gene>
<dbReference type="PANTHER" id="PTHR37469:SF2">
    <property type="entry name" value="CELLOBIONIC ACID PHOSPHORYLASE"/>
    <property type="match status" value="1"/>
</dbReference>
<evidence type="ECO:0000256" key="3">
    <source>
        <dbReference type="SAM" id="Phobius"/>
    </source>
</evidence>
<dbReference type="Gene3D" id="1.50.10.140">
    <property type="match status" value="2"/>
</dbReference>
<evidence type="ECO:0000259" key="4">
    <source>
        <dbReference type="Pfam" id="PF03633"/>
    </source>
</evidence>
<keyword evidence="1" id="KW-0328">Glycosyltransferase</keyword>
<proteinExistence type="predicted"/>
<evidence type="ECO:0000259" key="5">
    <source>
        <dbReference type="Pfam" id="PF06165"/>
    </source>
</evidence>
<evidence type="ECO:0000259" key="7">
    <source>
        <dbReference type="Pfam" id="PF17167"/>
    </source>
</evidence>
<dbReference type="InterPro" id="IPR012341">
    <property type="entry name" value="6hp_glycosidase-like_sf"/>
</dbReference>
<name>A0A2V2NBI4_9EURY</name>
<dbReference type="Proteomes" id="UP000245657">
    <property type="component" value="Unassembled WGS sequence"/>
</dbReference>
<keyword evidence="9" id="KW-1185">Reference proteome</keyword>
<dbReference type="CDD" id="cd11756">
    <property type="entry name" value="GH94N_ChvB_NdvB_1_like"/>
    <property type="match status" value="1"/>
</dbReference>
<dbReference type="Gene3D" id="1.50.10.10">
    <property type="match status" value="1"/>
</dbReference>
<dbReference type="InterPro" id="IPR008928">
    <property type="entry name" value="6-hairpin_glycosidase_sf"/>
</dbReference>
<evidence type="ECO:0000313" key="8">
    <source>
        <dbReference type="EMBL" id="PWR73707.1"/>
    </source>
</evidence>
<dbReference type="InterPro" id="IPR005194">
    <property type="entry name" value="Glyco_hydro_65_C"/>
</dbReference>
<feature type="transmembrane region" description="Helical" evidence="3">
    <location>
        <begin position="947"/>
        <end position="965"/>
    </location>
</feature>
<dbReference type="Pfam" id="PF06165">
    <property type="entry name" value="GH94_b-supersand"/>
    <property type="match status" value="2"/>
</dbReference>
<dbReference type="Gene3D" id="2.60.420.10">
    <property type="entry name" value="Maltose phosphorylase, domain 3"/>
    <property type="match status" value="1"/>
</dbReference>
<keyword evidence="3" id="KW-1133">Transmembrane helix</keyword>
<dbReference type="SUPFAM" id="SSF48208">
    <property type="entry name" value="Six-hairpin glycosidases"/>
    <property type="match status" value="1"/>
</dbReference>
<dbReference type="SMART" id="SM01068">
    <property type="entry name" value="CBM_X"/>
    <property type="match status" value="2"/>
</dbReference>
<dbReference type="GeneID" id="97549026"/>
<feature type="domain" description="Glycoamylase-like" evidence="6">
    <location>
        <begin position="1383"/>
        <end position="1583"/>
    </location>
</feature>
<accession>A0A2V2NBI4</accession>
<evidence type="ECO:0000256" key="1">
    <source>
        <dbReference type="ARBA" id="ARBA00022676"/>
    </source>
</evidence>
<dbReference type="PANTHER" id="PTHR37469">
    <property type="entry name" value="CELLOBIONIC ACID PHOSPHORYLASE-RELATED"/>
    <property type="match status" value="1"/>
</dbReference>
<organism evidence="8 9">
    <name type="scientific">Methanospirillum lacunae</name>
    <dbReference type="NCBI Taxonomy" id="668570"/>
    <lineage>
        <taxon>Archaea</taxon>
        <taxon>Methanobacteriati</taxon>
        <taxon>Methanobacteriota</taxon>
        <taxon>Stenosarchaea group</taxon>
        <taxon>Methanomicrobia</taxon>
        <taxon>Methanomicrobiales</taxon>
        <taxon>Methanospirillaceae</taxon>
        <taxon>Methanospirillum</taxon>
    </lineage>
</organism>
<sequence>MRNLFTFRKEWTEKKPSGEHVDRGPLRDELFSGDQLEQHARDIAGCFRIDTRKGEDRLLPRLADNEQVLLKTHKLLNTVLEENSPVSPAGEWLLDNFYLVEEQIRTARLHLPEEYSIELPHLANGPLEGYPRVYHIARELIAHSDGRIDTENLFAFINAYQKITPLKLGELWAIPIMFRLALIENLRRVADIISENRSDRDSANYWVDRMTRMARKDPKSLILVIADMARSDPPLTSAFVAEMSRHLQGSSGPLLFALSWIEQRLSEKNQTLEQMITAEIQAQAADQVSFGNSISSLRLLDTSDWRSFVERLSIVERTLRSDPADEYPEMDFETRDRYRHVIEEIARNDRVSEDLVAQIAVELAYQARTIQGKKERESHLGYYLIDDGRERLEESLLYLPSGIDQIKRAVFVHAFPLYISGIVTITLLVLYFAFTQFNSVTWFITLLILILLLFPISQSVMRVMNWFCTLVFVPVSLPKMDYSEAIPNDRRTVVVIPTVLSGFSDISKLLDSLEIRFLANKEKNIYFALLTDLRNAPAAQMPEDEELVSLLGCGIKNLNEKYHKENPDTFFLMHRSRTWNPSERIFMGYERKRGILEAFSILLSDPGKRPFSNVVGNLEALTHITYVITLDTDTDLPRNSARTLIGTIAHPLNRAQIDQNTRVIKKGYGILQPRVAISLTKSGISRFVSLFGGELGIDPYTRVVSDVYQDAFHEGSFIGKGIYDLETFSLTVKGRFPENLILSHDLLEGCYARTGLVSDVEIFEEYPLRYLVDIIRRHRWIRGDWQILPWIFSSVPDSSSKKQKNPLSLLSRWKIFDNLIRSLTTPVTFLLFLLSWIILLDPLFWTGFIISLLLIPPIIIILYKIVRKPGEHTWRMHLYDMGHDIRSMIAVPLLILVFLPFEAYISLDAIIRSCWRMKFSHRNLLEWTTHQEAGRMGVSDVSGSYRIMWPAPVIGAGLLILTVILPASVSVLCIPFACAWMLSPAIAWWISQPFMSQTPTLSPEQNRYLRRVARKTWRFFETFVTAEDHHLPPDNYQEQPVEAVAHRTSPTDIGLSLLANLTAYDFGYISADEYVNRTHGTLTTMGRLKRFRGHFYNWYDTITLEPLLPRYISTVDSGNLVGDLLVLRQGLFELSHEPVISMKFGDGLSDVLHLLTEALKEAEESMGVVPVPVLSKIADLKESVSAIQETVPWIISSLSDLNEIGSDLLAELSSHPDEEVRWWADATWRQIKSHETAVLSHISWAFTGEHPDTLWDEIPVEVLPALSLFLKKYESLNDHIPTFREIAEIREVFLSDLAPLLEWLAASKDHASTPGAGYQWLSRTLEEMQISSKRADDLLLMVSCLADDCETYSHIEYGFLYDNTSKLLAIGYNATDLRRDASFYDLLASEARLASFIGIARGDLPQEHWFALGRLLTTTGNGRSTLISWSGSMFEYLMPLLLMPNYENTLLDLTYRTVVTRQIEYGRQRNVPWGISESGYNIIDTSQNYQYRAFGVPGLGFKRGLSEDLVIAPYASVMGLMVHPSLTYMNLKEMDSLGYSGAYGFYEAVDFTPSRIPPGQNHAIVRSFMVHHQGMALLSLAYVLLNRPMQRRFESDPSLQATLMLLQEKMPRVTPFYPHTGDVQGVHKKNGDAESLVRTFHTAHTPRPEVHLLSNGHYHVMVNNSGSGYSRWNDLAVTRWREDPTADTSGTFCYIRDLESGDFWSNGYQPTKKNPETFQTTFKQARAEFRRRDQEFDTRTEIIVSPEDDVELRRIRVTNRSWKRKTLEFTSYAEVVLAPQTSDESHPAFSNLFVQTELLAEKNAIIATRRPRSEDEKPPWMLHLMTVHGTVMRKISFETVRTNFIGRTNSLSNPAAMTDSSALSNSAGSVLDPVVAIRCTIILDPQETAGVNIFTGVSESRDKSVALVDKYYDSYIADRVSELAWTHAQVVLKQLNATERDARLFGSLASSVIYAHPSRRASQKILEKNSRGQSGLWGYGISGDIPIVLVRIQHMSGIGLIKEMVQAHEYWRIKGLMVDLVIWNEEQSGYRQELHDEIMRQIPQGSDHPLVNQKGGIFIRHMEQMSDEDRILIQTVARAIVSDRRGNLAMQLERPGWNETPMPKLIPARSSIYENDPGINISSEDLLYFNGTGGFSPDGKEYIIFTGKGRVTPAPWVNILANENFGTVISESGSAFTWSENAHEFRLTPWTNDPVSDLSGEALYIRDEETGIFWSPTPLPVRGSNNYKTRHGFGYSVFEYLGNGIQTTLTVFVSPDSPVKILSLRVKNQSGQSRVLSVTCYVEWVLGELRSRSLPYVISEIDPVTGAIFAKNPYNSEFPGRVAFLDSNIPSRTITGDRYEFIGRNRSMEKPAAMEQEHLSNKVGAGLDPCAALQVLCELVDGEEREIIFTLGVGCDGEEARNLVLRSRGVGAARASLKAVHEYWASTLGVVNIATPDPSVDLLFNGWLLYQTIVSRLWARSGFYQSGGAFGFRDQLQDVMALINTKPDLARKQILLCAGHQFTEGDVQHWWHPPVGRGVRTHCSDDYLWLPYVTCRYVTGTRDFGILDEVAPFLEGRKVLPDEDSYYDLPEISGSADTLYEHCVRAIRSGLMVGVHGLPLMGTGDWNDGMNLVGAGGQGESVWLGFFLYDLLTRFGRISTLHNDPAFAEYCLVHANLLRENLEKNGWDGEWYRRAYFDSGQPLGSSLNQECRIDSIAQSWAVLSGAGSKERTVAAMKAVGTHLINNDDGLVSLFTPPFDSSLMNPGYIKGYVPGVRENGGHYSHAAIWVAMAFATLKDHEQAWKLVSFISPVHHCKTHDDVQKYRVEPYVITSDIYTAPPYSGRGGWTWYSGSAGWMYTLILESLLGVEVQGDQMRFNPCIPEIWRSYRIYLRYQSSRYHISVIKPGPGSAVLSVSVEGKNQSDKTVHLVDDGGDRQVVIELGETSLL</sequence>